<keyword evidence="2" id="KW-1185">Reference proteome</keyword>
<comment type="caution">
    <text evidence="1">The sequence shown here is derived from an EMBL/GenBank/DDBJ whole genome shotgun (WGS) entry which is preliminary data.</text>
</comment>
<dbReference type="AlphaFoldDB" id="A0A1R1S7U5"/>
<dbReference type="GeneID" id="96746714"/>
<organism evidence="1 2">
    <name type="scientific">Streptomyces sparsogenes DSM 40356</name>
    <dbReference type="NCBI Taxonomy" id="1331668"/>
    <lineage>
        <taxon>Bacteria</taxon>
        <taxon>Bacillati</taxon>
        <taxon>Actinomycetota</taxon>
        <taxon>Actinomycetes</taxon>
        <taxon>Kitasatosporales</taxon>
        <taxon>Streptomycetaceae</taxon>
        <taxon>Streptomyces</taxon>
    </lineage>
</organism>
<sequence length="220" mass="23281">MTSIADLADAIRLQAVTAGATEPTVRGADWQTATVTAVGAGTVDCGTITARRLESYQNPAVGDHIVITQSGNGNWLACGRTSSTTDTEWDDYNPIWTTDANPQPSVGNGTLTGRWKRDGRTIVGWINLVAGSTTTFGSSSDWNFSLPVQAASVGTRLCHAEALAGSRLAGQFVISPSQTASKCYFPSTTTPPLVSCRSDRPFAWASGNQLRIDFLYEAAS</sequence>
<name>A0A1R1S7U5_9ACTN</name>
<reference evidence="1 2" key="1">
    <citation type="submission" date="2013-05" db="EMBL/GenBank/DDBJ databases">
        <title>Genome sequence of Streptomyces sparsogenes DSM 40356.</title>
        <authorList>
            <person name="Coyne S."/>
            <person name="Seebeck F.P."/>
        </authorList>
    </citation>
    <scope>NUCLEOTIDE SEQUENCE [LARGE SCALE GENOMIC DNA]</scope>
    <source>
        <strain evidence="1 2">DSM 40356</strain>
    </source>
</reference>
<protein>
    <submittedName>
        <fullName evidence="1">Uncharacterized protein</fullName>
    </submittedName>
</protein>
<dbReference type="Proteomes" id="UP000186168">
    <property type="component" value="Unassembled WGS sequence"/>
</dbReference>
<evidence type="ECO:0000313" key="2">
    <source>
        <dbReference type="Proteomes" id="UP000186168"/>
    </source>
</evidence>
<dbReference type="RefSeq" id="WP_065966631.1">
    <property type="nucleotide sequence ID" value="NZ_ASQP01000469.1"/>
</dbReference>
<gene>
    <name evidence="1" type="ORF">SPAR_36311</name>
</gene>
<dbReference type="EMBL" id="ASQP01000469">
    <property type="protein sequence ID" value="OMI34364.1"/>
    <property type="molecule type" value="Genomic_DNA"/>
</dbReference>
<evidence type="ECO:0000313" key="1">
    <source>
        <dbReference type="EMBL" id="OMI34364.1"/>
    </source>
</evidence>
<dbReference type="STRING" id="67365.GCA_001704635_01782"/>
<proteinExistence type="predicted"/>
<accession>A0A1R1S7U5</accession>